<reference evidence="2 3" key="1">
    <citation type="journal article" date="2010" name="Cell">
        <title>The genome of Naegleria gruberi illuminates early eukaryotic versatility.</title>
        <authorList>
            <person name="Fritz-Laylin L.K."/>
            <person name="Prochnik S.E."/>
            <person name="Ginger M.L."/>
            <person name="Dacks J.B."/>
            <person name="Carpenter M.L."/>
            <person name="Field M.C."/>
            <person name="Kuo A."/>
            <person name="Paredez A."/>
            <person name="Chapman J."/>
            <person name="Pham J."/>
            <person name="Shu S."/>
            <person name="Neupane R."/>
            <person name="Cipriano M."/>
            <person name="Mancuso J."/>
            <person name="Tu H."/>
            <person name="Salamov A."/>
            <person name="Lindquist E."/>
            <person name="Shapiro H."/>
            <person name="Lucas S."/>
            <person name="Grigoriev I.V."/>
            <person name="Cande W.Z."/>
            <person name="Fulton C."/>
            <person name="Rokhsar D.S."/>
            <person name="Dawson S.C."/>
        </authorList>
    </citation>
    <scope>NUCLEOTIDE SEQUENCE [LARGE SCALE GENOMIC DNA]</scope>
    <source>
        <strain evidence="2 3">NEG-M</strain>
    </source>
</reference>
<dbReference type="Proteomes" id="UP000006671">
    <property type="component" value="Unassembled WGS sequence"/>
</dbReference>
<dbReference type="KEGG" id="ngr:NAEGRDRAFT_71169"/>
<keyword evidence="3" id="KW-1185">Reference proteome</keyword>
<sequence length="296" mass="34894">MARTRMVIMHNFYIINFSMLEKALSNIEISSINNLNLEELVCSLPHVSYKQPFYAMRGFPISDFDDHLVLFTLSDDDKTKILMFSGEKRTIQFNDACFAEYQNVRPFEQINSLMNNVHPIYLTRYLELCEFDCYVNDRVLVNVLGEHYKDYLSNDENDSNNENENDNELSYPPPPSKKTKYSSEDDEEEDRKQHLIEIIKRETCNIEWDDNLLDAFRKMLYSIDSIIDHTESPFINLSPLVNSHDMIYCILEFIGNVKTLFNFAISCHDFYEIFKQANKNNLLLKRIVKDIGIVYF</sequence>
<dbReference type="RefSeq" id="XP_002673664.1">
    <property type="nucleotide sequence ID" value="XM_002673618.1"/>
</dbReference>
<gene>
    <name evidence="2" type="ORF">NAEGRDRAFT_71169</name>
</gene>
<feature type="compositionally biased region" description="Acidic residues" evidence="1">
    <location>
        <begin position="153"/>
        <end position="167"/>
    </location>
</feature>
<evidence type="ECO:0000313" key="2">
    <source>
        <dbReference type="EMBL" id="EFC40920.1"/>
    </source>
</evidence>
<dbReference type="EMBL" id="GG738889">
    <property type="protein sequence ID" value="EFC40920.1"/>
    <property type="molecule type" value="Genomic_DNA"/>
</dbReference>
<organism evidence="3">
    <name type="scientific">Naegleria gruberi</name>
    <name type="common">Amoeba</name>
    <dbReference type="NCBI Taxonomy" id="5762"/>
    <lineage>
        <taxon>Eukaryota</taxon>
        <taxon>Discoba</taxon>
        <taxon>Heterolobosea</taxon>
        <taxon>Tetramitia</taxon>
        <taxon>Eutetramitia</taxon>
        <taxon>Vahlkampfiidae</taxon>
        <taxon>Naegleria</taxon>
    </lineage>
</organism>
<evidence type="ECO:0000313" key="3">
    <source>
        <dbReference type="Proteomes" id="UP000006671"/>
    </source>
</evidence>
<dbReference type="GeneID" id="8858363"/>
<proteinExistence type="predicted"/>
<dbReference type="OrthoDB" id="10659968at2759"/>
<evidence type="ECO:0000256" key="1">
    <source>
        <dbReference type="SAM" id="MobiDB-lite"/>
    </source>
</evidence>
<dbReference type="VEuPathDB" id="AmoebaDB:NAEGRDRAFT_71169"/>
<dbReference type="AlphaFoldDB" id="D2VQB7"/>
<name>D2VQB7_NAEGR</name>
<accession>D2VQB7</accession>
<protein>
    <submittedName>
        <fullName evidence="2">Predicted protein</fullName>
    </submittedName>
</protein>
<dbReference type="InParanoid" id="D2VQB7"/>
<feature type="region of interest" description="Disordered" evidence="1">
    <location>
        <begin position="153"/>
        <end position="189"/>
    </location>
</feature>